<comment type="caution">
    <text evidence="1">The sequence shown here is derived from an EMBL/GenBank/DDBJ whole genome shotgun (WGS) entry which is preliminary data.</text>
</comment>
<sequence>MVVISSWTPEDRTYGTLEVARELAAVWVVHLQRSYRMIREARRA</sequence>
<protein>
    <submittedName>
        <fullName evidence="1">Uncharacterized protein</fullName>
    </submittedName>
</protein>
<dbReference type="RefSeq" id="WP_281428116.1">
    <property type="nucleotide sequence ID" value="NZ_CP061913.1"/>
</dbReference>
<organism evidence="1 2">
    <name type="scientific">Dactylosporangium vinaceum</name>
    <dbReference type="NCBI Taxonomy" id="53362"/>
    <lineage>
        <taxon>Bacteria</taxon>
        <taxon>Bacillati</taxon>
        <taxon>Actinomycetota</taxon>
        <taxon>Actinomycetes</taxon>
        <taxon>Micromonosporales</taxon>
        <taxon>Micromonosporaceae</taxon>
        <taxon>Dactylosporangium</taxon>
    </lineage>
</organism>
<keyword evidence="2" id="KW-1185">Reference proteome</keyword>
<reference evidence="1 2" key="1">
    <citation type="submission" date="2024-09" db="EMBL/GenBank/DDBJ databases">
        <authorList>
            <person name="Sun Q."/>
            <person name="Mori K."/>
        </authorList>
    </citation>
    <scope>NUCLEOTIDE SEQUENCE [LARGE SCALE GENOMIC DNA]</scope>
    <source>
        <strain evidence="1 2">JCM 3307</strain>
    </source>
</reference>
<proteinExistence type="predicted"/>
<evidence type="ECO:0000313" key="1">
    <source>
        <dbReference type="EMBL" id="MFB9445896.1"/>
    </source>
</evidence>
<accession>A0ABV5MAL9</accession>
<dbReference type="EMBL" id="JBHMCA010000043">
    <property type="protein sequence ID" value="MFB9445896.1"/>
    <property type="molecule type" value="Genomic_DNA"/>
</dbReference>
<name>A0ABV5MAL9_9ACTN</name>
<evidence type="ECO:0000313" key="2">
    <source>
        <dbReference type="Proteomes" id="UP001589608"/>
    </source>
</evidence>
<gene>
    <name evidence="1" type="ORF">ACFFTR_22680</name>
</gene>
<dbReference type="Proteomes" id="UP001589608">
    <property type="component" value="Unassembled WGS sequence"/>
</dbReference>